<gene>
    <name evidence="1" type="ORF">NSCI0253_LOCUS3801</name>
</gene>
<organism evidence="1">
    <name type="scientific">Noctiluca scintillans</name>
    <name type="common">Sea sparkle</name>
    <name type="synonym">Red tide dinoflagellate</name>
    <dbReference type="NCBI Taxonomy" id="2966"/>
    <lineage>
        <taxon>Eukaryota</taxon>
        <taxon>Sar</taxon>
        <taxon>Alveolata</taxon>
        <taxon>Dinophyceae</taxon>
        <taxon>Noctilucales</taxon>
        <taxon>Noctilucaceae</taxon>
        <taxon>Noctiluca</taxon>
    </lineage>
</organism>
<proteinExistence type="predicted"/>
<evidence type="ECO:0000313" key="1">
    <source>
        <dbReference type="EMBL" id="CAD8829455.1"/>
    </source>
</evidence>
<sequence>MAGGGDAAVSVVSATHPVIPGGMTGASHGNQGRQPAVTMDMILEDLQDFQHGVYSEQADFSCRRADLNGRLARLLLELQAEEQTGRDLAWRIQVLEQAIQRERSQHDALLRGDACEEQSVYSISDGTPLLESQVSEVYAERIGDREASCREVLRDRLSSMGVDIKMQSAERMDVLASPRRDGE</sequence>
<dbReference type="AlphaFoldDB" id="A0A7S1EWH4"/>
<protein>
    <submittedName>
        <fullName evidence="1">Uncharacterized protein</fullName>
    </submittedName>
</protein>
<reference evidence="1" key="1">
    <citation type="submission" date="2021-01" db="EMBL/GenBank/DDBJ databases">
        <authorList>
            <person name="Corre E."/>
            <person name="Pelletier E."/>
            <person name="Niang G."/>
            <person name="Scheremetjew M."/>
            <person name="Finn R."/>
            <person name="Kale V."/>
            <person name="Holt S."/>
            <person name="Cochrane G."/>
            <person name="Meng A."/>
            <person name="Brown T."/>
            <person name="Cohen L."/>
        </authorList>
    </citation>
    <scope>NUCLEOTIDE SEQUENCE</scope>
</reference>
<accession>A0A7S1EWH4</accession>
<dbReference type="EMBL" id="HBFQ01005372">
    <property type="protein sequence ID" value="CAD8829455.1"/>
    <property type="molecule type" value="Transcribed_RNA"/>
</dbReference>
<name>A0A7S1EWH4_NOCSC</name>